<dbReference type="InterPro" id="IPR029052">
    <property type="entry name" value="Metallo-depent_PP-like"/>
</dbReference>
<comment type="caution">
    <text evidence="2">The sequence shown here is derived from an EMBL/GenBank/DDBJ whole genome shotgun (WGS) entry which is preliminary data.</text>
</comment>
<gene>
    <name evidence="2" type="ORF">U473_07020</name>
</gene>
<dbReference type="STRING" id="1413211.U473_07020"/>
<name>A0A135L4D1_9BACI</name>
<feature type="domain" description="Capsule synthesis protein CapA" evidence="1">
    <location>
        <begin position="2"/>
        <end position="44"/>
    </location>
</feature>
<dbReference type="OrthoDB" id="9810906at2"/>
<dbReference type="SUPFAM" id="SSF56300">
    <property type="entry name" value="Metallo-dependent phosphatases"/>
    <property type="match status" value="1"/>
</dbReference>
<dbReference type="InterPro" id="IPR019079">
    <property type="entry name" value="Capsule_synth_CapA"/>
</dbReference>
<dbReference type="Pfam" id="PF09587">
    <property type="entry name" value="PGA_cap"/>
    <property type="match status" value="1"/>
</dbReference>
<evidence type="ECO:0000259" key="1">
    <source>
        <dbReference type="Pfam" id="PF09587"/>
    </source>
</evidence>
<dbReference type="EMBL" id="LSKU01000001">
    <property type="protein sequence ID" value="KXG43790.1"/>
    <property type="molecule type" value="Genomic_DNA"/>
</dbReference>
<evidence type="ECO:0000313" key="2">
    <source>
        <dbReference type="EMBL" id="KXG43790.1"/>
    </source>
</evidence>
<reference evidence="2 3" key="1">
    <citation type="submission" date="2016-02" db="EMBL/GenBank/DDBJ databases">
        <title>Draft Genome for Tepidibacillus decaturensis nov. sp. Strain Z9, an Anaerobic, Moderately Thermophilic and Heterotrophic Bacterium from Deep Subsurface of the Illinois Basin, USA.</title>
        <authorList>
            <person name="Dong Y."/>
            <person name="Chang J.Y."/>
            <person name="Sanford R."/>
            <person name="Fouke B.W."/>
        </authorList>
    </citation>
    <scope>NUCLEOTIDE SEQUENCE [LARGE SCALE GENOMIC DNA]</scope>
    <source>
        <strain evidence="2 3">Z9</strain>
    </source>
</reference>
<proteinExistence type="predicted"/>
<organism evidence="2 3">
    <name type="scientific">Tepidibacillus decaturensis</name>
    <dbReference type="NCBI Taxonomy" id="1413211"/>
    <lineage>
        <taxon>Bacteria</taxon>
        <taxon>Bacillati</taxon>
        <taxon>Bacillota</taxon>
        <taxon>Bacilli</taxon>
        <taxon>Bacillales</taxon>
        <taxon>Bacillaceae</taxon>
        <taxon>Tepidibacillus</taxon>
    </lineage>
</organism>
<accession>A0A135L4D1</accession>
<keyword evidence="3" id="KW-1185">Reference proteome</keyword>
<sequence length="122" mass="13842">MANGVDFVLGSHPHVVQPLQVIKGDNRQSDRGVVYSLGNFLSNQQGDWKDYGIILDLLLEKNRSNQKITLKEINAIPTYVKNVWEKGKKIVEIIPIVQGNKNIQKQIVNRGNELVQHVMIDQ</sequence>
<protein>
    <recommendedName>
        <fullName evidence="1">Capsule synthesis protein CapA domain-containing protein</fullName>
    </recommendedName>
</protein>
<dbReference type="Proteomes" id="UP000070352">
    <property type="component" value="Unassembled WGS sequence"/>
</dbReference>
<dbReference type="AlphaFoldDB" id="A0A135L4D1"/>
<evidence type="ECO:0000313" key="3">
    <source>
        <dbReference type="Proteomes" id="UP000070352"/>
    </source>
</evidence>